<evidence type="ECO:0000256" key="2">
    <source>
        <dbReference type="ARBA" id="ARBA00023315"/>
    </source>
</evidence>
<dbReference type="GO" id="GO:0016746">
    <property type="term" value="F:acyltransferase activity"/>
    <property type="evidence" value="ECO:0007669"/>
    <property type="project" value="UniProtKB-KW"/>
</dbReference>
<dbReference type="PANTHER" id="PTHR10434:SF55">
    <property type="entry name" value="POSSIBLE ACYLTRANSFERASE"/>
    <property type="match status" value="1"/>
</dbReference>
<keyword evidence="2 5" id="KW-0012">Acyltransferase</keyword>
<name>A0ABR9ZLR0_9CORY</name>
<feature type="domain" description="Phospholipid/glycerol acyltransferase" evidence="4">
    <location>
        <begin position="23"/>
        <end position="138"/>
    </location>
</feature>
<feature type="compositionally biased region" description="Basic and acidic residues" evidence="3">
    <location>
        <begin position="223"/>
        <end position="252"/>
    </location>
</feature>
<keyword evidence="1" id="KW-0808">Transferase</keyword>
<feature type="region of interest" description="Disordered" evidence="3">
    <location>
        <begin position="210"/>
        <end position="266"/>
    </location>
</feature>
<reference evidence="5 6" key="1">
    <citation type="submission" date="2020-10" db="EMBL/GenBank/DDBJ databases">
        <title>Novel species in genus Corynebacterium.</title>
        <authorList>
            <person name="Zhang G."/>
        </authorList>
    </citation>
    <scope>NUCLEOTIDE SEQUENCE [LARGE SCALE GENOMIC DNA]</scope>
    <source>
        <strain evidence="5 6">DSM 45110</strain>
    </source>
</reference>
<keyword evidence="6" id="KW-1185">Reference proteome</keyword>
<dbReference type="SUPFAM" id="SSF69593">
    <property type="entry name" value="Glycerol-3-phosphate (1)-acyltransferase"/>
    <property type="match status" value="1"/>
</dbReference>
<proteinExistence type="predicted"/>
<dbReference type="Proteomes" id="UP000635902">
    <property type="component" value="Unassembled WGS sequence"/>
</dbReference>
<dbReference type="Pfam" id="PF01553">
    <property type="entry name" value="Acyltransferase"/>
    <property type="match status" value="1"/>
</dbReference>
<protein>
    <submittedName>
        <fullName evidence="5">1-acyl-sn-glycerol-3-phosphate acyltransferase</fullName>
    </submittedName>
</protein>
<evidence type="ECO:0000313" key="6">
    <source>
        <dbReference type="Proteomes" id="UP000635902"/>
    </source>
</evidence>
<comment type="caution">
    <text evidence="5">The sequence shown here is derived from an EMBL/GenBank/DDBJ whole genome shotgun (WGS) entry which is preliminary data.</text>
</comment>
<accession>A0ABR9ZLR0</accession>
<dbReference type="EMBL" id="JADKMY010000003">
    <property type="protein sequence ID" value="MBF4554335.1"/>
    <property type="molecule type" value="Genomic_DNA"/>
</dbReference>
<organism evidence="5 6">
    <name type="scientific">Corynebacterium suicordis DSM 45110</name>
    <dbReference type="NCBI Taxonomy" id="1121369"/>
    <lineage>
        <taxon>Bacteria</taxon>
        <taxon>Bacillati</taxon>
        <taxon>Actinomycetota</taxon>
        <taxon>Actinomycetes</taxon>
        <taxon>Mycobacteriales</taxon>
        <taxon>Corynebacteriaceae</taxon>
        <taxon>Corynebacterium</taxon>
    </lineage>
</organism>
<dbReference type="SMART" id="SM00563">
    <property type="entry name" value="PlsC"/>
    <property type="match status" value="1"/>
</dbReference>
<evidence type="ECO:0000259" key="4">
    <source>
        <dbReference type="SMART" id="SM00563"/>
    </source>
</evidence>
<evidence type="ECO:0000256" key="3">
    <source>
        <dbReference type="SAM" id="MobiDB-lite"/>
    </source>
</evidence>
<dbReference type="CDD" id="cd07989">
    <property type="entry name" value="LPLAT_AGPAT-like"/>
    <property type="match status" value="1"/>
</dbReference>
<sequence length="266" mass="29631">MKFGQRLQVFVKNPENIPREGGAMIAVNHTGYWDFVYGPIPAHFNGGRLVRFMAKKEIWDAPVAGPLMRAMRHIPVDRADGAASVREAVQRLQDGELVGIFPEATISRSFEIKELRQGAAAIAEEAGVPLIPMVIWGSQRIWTKGHKPNWFPKDANLVMVVGQPVEVTSDSIATTERLHAAMQELLEDAREEYVDRFGPMPKGEYWVPATLGGSAPSLDEATVQDRQDQEERKRQREEAAAAGSGRREEKKSGPAGIKKLLRKLRK</sequence>
<evidence type="ECO:0000256" key="1">
    <source>
        <dbReference type="ARBA" id="ARBA00022679"/>
    </source>
</evidence>
<evidence type="ECO:0000313" key="5">
    <source>
        <dbReference type="EMBL" id="MBF4554335.1"/>
    </source>
</evidence>
<dbReference type="InterPro" id="IPR002123">
    <property type="entry name" value="Plipid/glycerol_acylTrfase"/>
</dbReference>
<gene>
    <name evidence="5" type="ORF">IRY30_09660</name>
</gene>
<dbReference type="PANTHER" id="PTHR10434">
    <property type="entry name" value="1-ACYL-SN-GLYCEROL-3-PHOSPHATE ACYLTRANSFERASE"/>
    <property type="match status" value="1"/>
</dbReference>